<dbReference type="EMBL" id="JAUIZM010000001">
    <property type="protein sequence ID" value="KAK1401913.1"/>
    <property type="molecule type" value="Genomic_DNA"/>
</dbReference>
<keyword evidence="1" id="KW-0723">Serine/threonine-protein kinase</keyword>
<sequence>MKYWWRMIVAVVAVELVTESVMTQQQNDPPLSSRCSYYNATNTFEFFRNLNTTLADLRREITVNKKYFGTQQQAGTTDTVYTMFQCRKYLSAADCVSCLDQAALYIGSICRSADGATVIYEGCFLWYGISASYGTTTTWEGGRCNNDTIRNSTAPNFNAAAKKVLSNLISATPKRKGYYAATTEKVQGSDTTVYAVAQCAEILSKLGCQSCLTLAYEYIKSCPPLTGAIALSVVCFMRYANTPFFGNNQTTRNSKATIGGISGGLGLILLLVALLLWYLLSRKKKEAQRGDMIGISKLKGPTIYHFKDLKSATQNFSKDSKIGEGGFGDVYKGLTKNGEVVAVKKLSLAARKAKADFESEVKLISNVNHRNIIRLLGYAFRGPELLLVLEYMVNGSLDKHLYGEKRGFLSWKQRVALILGIARGLAYLHEQSHLRIVHRDIKSSNILLDSEFQPKIADFGLARLLNQDQSHLSTRFAGTLGYTAPEYAIHGHLSEKVDTYSFGIVILEIVGGRRCTNLKRGPISCSLLEHTWNLFKSDAHLDLVDKTLDPNEFEIDNVKMIIEIALMCTQSPSSARPKMSEVVGLLTNDHRIKQKAPGKPILF</sequence>
<accession>A0AAD8NBR9</accession>
<dbReference type="SMART" id="SM00220">
    <property type="entry name" value="S_TKc"/>
    <property type="match status" value="1"/>
</dbReference>
<protein>
    <submittedName>
        <fullName evidence="15">Cysteine-rich RLK (RECEPTOR-like protein kinase) 42</fullName>
    </submittedName>
</protein>
<dbReference type="InterPro" id="IPR008271">
    <property type="entry name" value="Ser/Thr_kinase_AS"/>
</dbReference>
<evidence type="ECO:0000256" key="12">
    <source>
        <dbReference type="SAM" id="SignalP"/>
    </source>
</evidence>
<dbReference type="Gene3D" id="3.30.200.20">
    <property type="entry name" value="Phosphorylase Kinase, domain 1"/>
    <property type="match status" value="1"/>
</dbReference>
<feature type="transmembrane region" description="Helical" evidence="11">
    <location>
        <begin position="258"/>
        <end position="280"/>
    </location>
</feature>
<evidence type="ECO:0000256" key="6">
    <source>
        <dbReference type="ARBA" id="ARBA00022777"/>
    </source>
</evidence>
<feature type="chain" id="PRO_5042107800" evidence="12">
    <location>
        <begin position="24"/>
        <end position="603"/>
    </location>
</feature>
<keyword evidence="4" id="KW-0677">Repeat</keyword>
<dbReference type="CDD" id="cd14066">
    <property type="entry name" value="STKc_IRAK"/>
    <property type="match status" value="1"/>
</dbReference>
<dbReference type="FunFam" id="1.10.510.10:FF:000336">
    <property type="entry name" value="Cysteine-rich receptor-like protein kinase 2"/>
    <property type="match status" value="1"/>
</dbReference>
<dbReference type="FunFam" id="3.30.200.20:FF:000162">
    <property type="entry name" value="Adenine nucleotide alpha hydrolase-like domain kinase"/>
    <property type="match status" value="1"/>
</dbReference>
<evidence type="ECO:0000256" key="9">
    <source>
        <dbReference type="ARBA" id="ARBA00023180"/>
    </source>
</evidence>
<evidence type="ECO:0000256" key="1">
    <source>
        <dbReference type="ARBA" id="ARBA00022527"/>
    </source>
</evidence>
<feature type="domain" description="Gnk2-homologous" evidence="14">
    <location>
        <begin position="28"/>
        <end position="132"/>
    </location>
</feature>
<reference evidence="15" key="2">
    <citation type="submission" date="2023-05" db="EMBL/GenBank/DDBJ databases">
        <authorList>
            <person name="Schelkunov M.I."/>
        </authorList>
    </citation>
    <scope>NUCLEOTIDE SEQUENCE</scope>
    <source>
        <strain evidence="15">Hsosn_3</strain>
        <tissue evidence="15">Leaf</tissue>
    </source>
</reference>
<keyword evidence="11" id="KW-0812">Transmembrane</keyword>
<keyword evidence="2" id="KW-0808">Transferase</keyword>
<keyword evidence="11" id="KW-1133">Transmembrane helix</keyword>
<dbReference type="PROSITE" id="PS00107">
    <property type="entry name" value="PROTEIN_KINASE_ATP"/>
    <property type="match status" value="1"/>
</dbReference>
<dbReference type="InterPro" id="IPR011009">
    <property type="entry name" value="Kinase-like_dom_sf"/>
</dbReference>
<name>A0AAD8NBR9_9APIA</name>
<evidence type="ECO:0000313" key="15">
    <source>
        <dbReference type="EMBL" id="KAK1401913.1"/>
    </source>
</evidence>
<dbReference type="Gene3D" id="1.10.510.10">
    <property type="entry name" value="Transferase(Phosphotransferase) domain 1"/>
    <property type="match status" value="1"/>
</dbReference>
<evidence type="ECO:0000256" key="8">
    <source>
        <dbReference type="ARBA" id="ARBA00023170"/>
    </source>
</evidence>
<evidence type="ECO:0000259" key="13">
    <source>
        <dbReference type="PROSITE" id="PS50011"/>
    </source>
</evidence>
<dbReference type="InterPro" id="IPR002902">
    <property type="entry name" value="GNK2"/>
</dbReference>
<evidence type="ECO:0000256" key="4">
    <source>
        <dbReference type="ARBA" id="ARBA00022737"/>
    </source>
</evidence>
<dbReference type="PANTHER" id="PTHR47973">
    <property type="entry name" value="CYSTEINE-RICH RECEPTOR-LIKE PROTEIN KINASE 3"/>
    <property type="match status" value="1"/>
</dbReference>
<organism evidence="15 16">
    <name type="scientific">Heracleum sosnowskyi</name>
    <dbReference type="NCBI Taxonomy" id="360622"/>
    <lineage>
        <taxon>Eukaryota</taxon>
        <taxon>Viridiplantae</taxon>
        <taxon>Streptophyta</taxon>
        <taxon>Embryophyta</taxon>
        <taxon>Tracheophyta</taxon>
        <taxon>Spermatophyta</taxon>
        <taxon>Magnoliopsida</taxon>
        <taxon>eudicotyledons</taxon>
        <taxon>Gunneridae</taxon>
        <taxon>Pentapetalae</taxon>
        <taxon>asterids</taxon>
        <taxon>campanulids</taxon>
        <taxon>Apiales</taxon>
        <taxon>Apiaceae</taxon>
        <taxon>Apioideae</taxon>
        <taxon>apioid superclade</taxon>
        <taxon>Tordylieae</taxon>
        <taxon>Tordyliinae</taxon>
        <taxon>Heracleum</taxon>
    </lineage>
</organism>
<dbReference type="InterPro" id="IPR017441">
    <property type="entry name" value="Protein_kinase_ATP_BS"/>
</dbReference>
<dbReference type="Pfam" id="PF00069">
    <property type="entry name" value="Pkinase"/>
    <property type="match status" value="1"/>
</dbReference>
<dbReference type="GO" id="GO:0004674">
    <property type="term" value="F:protein serine/threonine kinase activity"/>
    <property type="evidence" value="ECO:0007669"/>
    <property type="project" value="UniProtKB-KW"/>
</dbReference>
<feature type="signal peptide" evidence="12">
    <location>
        <begin position="1"/>
        <end position="23"/>
    </location>
</feature>
<keyword evidence="16" id="KW-1185">Reference proteome</keyword>
<dbReference type="InterPro" id="IPR052059">
    <property type="entry name" value="CR_Ser/Thr_kinase"/>
</dbReference>
<evidence type="ECO:0000259" key="14">
    <source>
        <dbReference type="PROSITE" id="PS51473"/>
    </source>
</evidence>
<dbReference type="Gene3D" id="3.30.430.20">
    <property type="entry name" value="Gnk2 domain, C-X8-C-X2-C motif"/>
    <property type="match status" value="2"/>
</dbReference>
<keyword evidence="5 10" id="KW-0547">Nucleotide-binding</keyword>
<dbReference type="InterPro" id="IPR038408">
    <property type="entry name" value="GNK2_sf"/>
</dbReference>
<keyword evidence="9" id="KW-0325">Glycoprotein</keyword>
<dbReference type="Pfam" id="PF01657">
    <property type="entry name" value="Stress-antifung"/>
    <property type="match status" value="2"/>
</dbReference>
<evidence type="ECO:0000256" key="10">
    <source>
        <dbReference type="PROSITE-ProRule" id="PRU10141"/>
    </source>
</evidence>
<dbReference type="PROSITE" id="PS00108">
    <property type="entry name" value="PROTEIN_KINASE_ST"/>
    <property type="match status" value="1"/>
</dbReference>
<dbReference type="PROSITE" id="PS50011">
    <property type="entry name" value="PROTEIN_KINASE_DOM"/>
    <property type="match status" value="1"/>
</dbReference>
<gene>
    <name evidence="15" type="ORF">POM88_001518</name>
</gene>
<evidence type="ECO:0000256" key="3">
    <source>
        <dbReference type="ARBA" id="ARBA00022729"/>
    </source>
</evidence>
<keyword evidence="11" id="KW-0472">Membrane</keyword>
<evidence type="ECO:0000256" key="2">
    <source>
        <dbReference type="ARBA" id="ARBA00022679"/>
    </source>
</evidence>
<evidence type="ECO:0000313" key="16">
    <source>
        <dbReference type="Proteomes" id="UP001237642"/>
    </source>
</evidence>
<dbReference type="CDD" id="cd23509">
    <property type="entry name" value="Gnk2-like"/>
    <property type="match status" value="2"/>
</dbReference>
<dbReference type="AlphaFoldDB" id="A0AAD8NBR9"/>
<comment type="caution">
    <text evidence="15">The sequence shown here is derived from an EMBL/GenBank/DDBJ whole genome shotgun (WGS) entry which is preliminary data.</text>
</comment>
<keyword evidence="3 12" id="KW-0732">Signal</keyword>
<proteinExistence type="predicted"/>
<dbReference type="InterPro" id="IPR000719">
    <property type="entry name" value="Prot_kinase_dom"/>
</dbReference>
<keyword evidence="6 15" id="KW-0418">Kinase</keyword>
<dbReference type="PROSITE" id="PS51473">
    <property type="entry name" value="GNK2"/>
    <property type="match status" value="2"/>
</dbReference>
<feature type="domain" description="Gnk2-homologous" evidence="14">
    <location>
        <begin position="137"/>
        <end position="244"/>
    </location>
</feature>
<feature type="domain" description="Protein kinase" evidence="13">
    <location>
        <begin position="316"/>
        <end position="593"/>
    </location>
</feature>
<dbReference type="Proteomes" id="UP001237642">
    <property type="component" value="Unassembled WGS sequence"/>
</dbReference>
<keyword evidence="7 10" id="KW-0067">ATP-binding</keyword>
<evidence type="ECO:0000256" key="7">
    <source>
        <dbReference type="ARBA" id="ARBA00022840"/>
    </source>
</evidence>
<feature type="binding site" evidence="10">
    <location>
        <position position="352"/>
    </location>
    <ligand>
        <name>ATP</name>
        <dbReference type="ChEBI" id="CHEBI:30616"/>
    </ligand>
</feature>
<keyword evidence="8" id="KW-0675">Receptor</keyword>
<evidence type="ECO:0000256" key="5">
    <source>
        <dbReference type="ARBA" id="ARBA00022741"/>
    </source>
</evidence>
<reference evidence="15" key="1">
    <citation type="submission" date="2023-02" db="EMBL/GenBank/DDBJ databases">
        <title>Genome of toxic invasive species Heracleum sosnowskyi carries increased number of genes despite the absence of recent whole-genome duplications.</title>
        <authorList>
            <person name="Schelkunov M."/>
            <person name="Shtratnikova V."/>
            <person name="Makarenko M."/>
            <person name="Klepikova A."/>
            <person name="Omelchenko D."/>
            <person name="Novikova G."/>
            <person name="Obukhova E."/>
            <person name="Bogdanov V."/>
            <person name="Penin A."/>
            <person name="Logacheva M."/>
        </authorList>
    </citation>
    <scope>NUCLEOTIDE SEQUENCE</scope>
    <source>
        <strain evidence="15">Hsosn_3</strain>
        <tissue evidence="15">Leaf</tissue>
    </source>
</reference>
<dbReference type="SUPFAM" id="SSF56112">
    <property type="entry name" value="Protein kinase-like (PK-like)"/>
    <property type="match status" value="1"/>
</dbReference>
<dbReference type="GO" id="GO:0005524">
    <property type="term" value="F:ATP binding"/>
    <property type="evidence" value="ECO:0007669"/>
    <property type="project" value="UniProtKB-UniRule"/>
</dbReference>
<evidence type="ECO:0000256" key="11">
    <source>
        <dbReference type="SAM" id="Phobius"/>
    </source>
</evidence>